<dbReference type="Gene3D" id="1.20.140.40">
    <property type="entry name" value="Invertase/pectin methylesterase inhibitor family protein"/>
    <property type="match status" value="1"/>
</dbReference>
<dbReference type="SUPFAM" id="SSF101148">
    <property type="entry name" value="Plant invertase/pectin methylesterase inhibitor"/>
    <property type="match status" value="1"/>
</dbReference>
<gene>
    <name evidence="6" type="ORF">Cni_G24355</name>
</gene>
<dbReference type="EMBL" id="CP136897">
    <property type="protein sequence ID" value="WOL15574.1"/>
    <property type="molecule type" value="Genomic_DNA"/>
</dbReference>
<organism evidence="6 7">
    <name type="scientific">Canna indica</name>
    <name type="common">Indian-shot</name>
    <dbReference type="NCBI Taxonomy" id="4628"/>
    <lineage>
        <taxon>Eukaryota</taxon>
        <taxon>Viridiplantae</taxon>
        <taxon>Streptophyta</taxon>
        <taxon>Embryophyta</taxon>
        <taxon>Tracheophyta</taxon>
        <taxon>Spermatophyta</taxon>
        <taxon>Magnoliopsida</taxon>
        <taxon>Liliopsida</taxon>
        <taxon>Zingiberales</taxon>
        <taxon>Cannaceae</taxon>
        <taxon>Canna</taxon>
    </lineage>
</organism>
<accession>A0AAQ3KVQ3</accession>
<dbReference type="AlphaFoldDB" id="A0AAQ3KVQ3"/>
<dbReference type="PANTHER" id="PTHR35357">
    <property type="entry name" value="OS02G0537100 PROTEIN"/>
    <property type="match status" value="1"/>
</dbReference>
<evidence type="ECO:0000313" key="6">
    <source>
        <dbReference type="EMBL" id="WOL15574.1"/>
    </source>
</evidence>
<dbReference type="Pfam" id="PF04043">
    <property type="entry name" value="PMEI"/>
    <property type="match status" value="1"/>
</dbReference>
<evidence type="ECO:0000256" key="1">
    <source>
        <dbReference type="ARBA" id="ARBA00022729"/>
    </source>
</evidence>
<dbReference type="InterPro" id="IPR035513">
    <property type="entry name" value="Invertase/methylesterase_inhib"/>
</dbReference>
<dbReference type="PANTHER" id="PTHR35357:SF24">
    <property type="entry name" value="OS04G0587200 PROTEIN"/>
    <property type="match status" value="1"/>
</dbReference>
<evidence type="ECO:0000256" key="3">
    <source>
        <dbReference type="ARBA" id="ARBA00038471"/>
    </source>
</evidence>
<evidence type="ECO:0000259" key="5">
    <source>
        <dbReference type="SMART" id="SM00856"/>
    </source>
</evidence>
<name>A0AAQ3KVQ3_9LILI</name>
<proteinExistence type="inferred from homology"/>
<dbReference type="NCBIfam" id="TIGR01614">
    <property type="entry name" value="PME_inhib"/>
    <property type="match status" value="1"/>
</dbReference>
<evidence type="ECO:0000256" key="2">
    <source>
        <dbReference type="ARBA" id="ARBA00023157"/>
    </source>
</evidence>
<keyword evidence="7" id="KW-1185">Reference proteome</keyword>
<protein>
    <submittedName>
        <fullName evidence="6">Invertase inhibitor</fullName>
    </submittedName>
</protein>
<dbReference type="InterPro" id="IPR006501">
    <property type="entry name" value="Pectinesterase_inhib_dom"/>
</dbReference>
<dbReference type="SMART" id="SM00856">
    <property type="entry name" value="PMEI"/>
    <property type="match status" value="1"/>
</dbReference>
<feature type="signal peptide" evidence="4">
    <location>
        <begin position="1"/>
        <end position="28"/>
    </location>
</feature>
<comment type="similarity">
    <text evidence="3">Belongs to the PMEI family.</text>
</comment>
<dbReference type="Proteomes" id="UP001327560">
    <property type="component" value="Chromosome 8"/>
</dbReference>
<evidence type="ECO:0000256" key="4">
    <source>
        <dbReference type="SAM" id="SignalP"/>
    </source>
</evidence>
<reference evidence="6 7" key="1">
    <citation type="submission" date="2023-10" db="EMBL/GenBank/DDBJ databases">
        <title>Chromosome-scale genome assembly provides insights into flower coloration mechanisms of Canna indica.</title>
        <authorList>
            <person name="Li C."/>
        </authorList>
    </citation>
    <scope>NUCLEOTIDE SEQUENCE [LARGE SCALE GENOMIC DNA]</scope>
    <source>
        <tissue evidence="6">Flower</tissue>
    </source>
</reference>
<keyword evidence="1 4" id="KW-0732">Signal</keyword>
<evidence type="ECO:0000313" key="7">
    <source>
        <dbReference type="Proteomes" id="UP001327560"/>
    </source>
</evidence>
<dbReference type="GO" id="GO:0004857">
    <property type="term" value="F:enzyme inhibitor activity"/>
    <property type="evidence" value="ECO:0007669"/>
    <property type="project" value="InterPro"/>
</dbReference>
<sequence>MSTTLPLAAIAVFLVLLFHHHHLHRVEATVEDICGALINRRTTLPKYSKSFCVTTLKEDPSSASTADPKSFARIAIKLSLTKGSIVDNKIADLIQNTKNDTEKLDRLWLCRKEYVNMVGTLYDVDDDIKENNIAEVKKILAPQVGAPIRCERKYPKHFTKENIAQNYIMSISYDIIDIFLS</sequence>
<feature type="chain" id="PRO_5043055573" evidence="4">
    <location>
        <begin position="29"/>
        <end position="181"/>
    </location>
</feature>
<keyword evidence="2" id="KW-1015">Disulfide bond</keyword>
<feature type="domain" description="Pectinesterase inhibitor" evidence="5">
    <location>
        <begin position="25"/>
        <end position="175"/>
    </location>
</feature>